<dbReference type="AlphaFoldDB" id="A0AAE9XR60"/>
<keyword evidence="1" id="KW-0732">Signal</keyword>
<dbReference type="EMBL" id="CP116805">
    <property type="protein sequence ID" value="WCL53616.1"/>
    <property type="molecule type" value="Genomic_DNA"/>
</dbReference>
<accession>A0AAE9XR60</accession>
<organism evidence="2 3">
    <name type="scientific">Gimibacter soli</name>
    <dbReference type="NCBI Taxonomy" id="3024400"/>
    <lineage>
        <taxon>Bacteria</taxon>
        <taxon>Pseudomonadati</taxon>
        <taxon>Pseudomonadota</taxon>
        <taxon>Alphaproteobacteria</taxon>
        <taxon>Kordiimonadales</taxon>
        <taxon>Temperatibacteraceae</taxon>
        <taxon>Gimibacter</taxon>
    </lineage>
</organism>
<dbReference type="RefSeq" id="WP_289503128.1">
    <property type="nucleotide sequence ID" value="NZ_CP116805.1"/>
</dbReference>
<dbReference type="Gene3D" id="3.40.190.10">
    <property type="entry name" value="Periplasmic binding protein-like II"/>
    <property type="match status" value="2"/>
</dbReference>
<dbReference type="KEGG" id="gso:PH603_13840"/>
<evidence type="ECO:0000313" key="3">
    <source>
        <dbReference type="Proteomes" id="UP001217500"/>
    </source>
</evidence>
<keyword evidence="3" id="KW-1185">Reference proteome</keyword>
<evidence type="ECO:0000313" key="2">
    <source>
        <dbReference type="EMBL" id="WCL53616.1"/>
    </source>
</evidence>
<gene>
    <name evidence="2" type="ORF">PH603_13840</name>
</gene>
<protein>
    <submittedName>
        <fullName evidence="2">PhnD/SsuA/transferrin family substrate-binding protein</fullName>
    </submittedName>
</protein>
<dbReference type="Proteomes" id="UP001217500">
    <property type="component" value="Chromosome"/>
</dbReference>
<name>A0AAE9XR60_9PROT</name>
<dbReference type="PANTHER" id="PTHR35841">
    <property type="entry name" value="PHOSPHONATES-BINDING PERIPLASMIC PROTEIN"/>
    <property type="match status" value="1"/>
</dbReference>
<feature type="chain" id="PRO_5042262540" evidence="1">
    <location>
        <begin position="24"/>
        <end position="304"/>
    </location>
</feature>
<feature type="signal peptide" evidence="1">
    <location>
        <begin position="1"/>
        <end position="23"/>
    </location>
</feature>
<proteinExistence type="predicted"/>
<dbReference type="Pfam" id="PF12974">
    <property type="entry name" value="Phosphonate-bd"/>
    <property type="match status" value="1"/>
</dbReference>
<reference evidence="2" key="1">
    <citation type="submission" date="2023-01" db="EMBL/GenBank/DDBJ databases">
        <title>The genome sequence of Kordiimonadaceae bacterium 6D33.</title>
        <authorList>
            <person name="Liu Y."/>
        </authorList>
    </citation>
    <scope>NUCLEOTIDE SEQUENCE</scope>
    <source>
        <strain evidence="2">6D33</strain>
    </source>
</reference>
<dbReference type="SUPFAM" id="SSF53850">
    <property type="entry name" value="Periplasmic binding protein-like II"/>
    <property type="match status" value="1"/>
</dbReference>
<dbReference type="PANTHER" id="PTHR35841:SF1">
    <property type="entry name" value="PHOSPHONATES-BINDING PERIPLASMIC PROTEIN"/>
    <property type="match status" value="1"/>
</dbReference>
<sequence length="304" mass="33146">MRLITSAIVALAATLSTALPAAAEEGRHLVFGCICDDTQDLRDRQGLVIDYLATVLSDIPGLKIESARLADIPSMSDAINAGKVDFVSETPLAAWAIIDRTNAEITFRERRHGVISYRSLIVASEKSGVTTLGDLVGKVVAFEGPGSTSAFLFPLAMLRGEGLQTVELASPTDPVPAGKVGYIFTHEDGAAARYIADGKAVAGALSDEDWASPQIEEPLARTRMKVISTSEPLLRAVTLVRKDMDPELKARLIAALKNMHDDPDGRQALRDYNRVRRFDYADEAILADMERMRVYYERVKDRVG</sequence>
<evidence type="ECO:0000256" key="1">
    <source>
        <dbReference type="SAM" id="SignalP"/>
    </source>
</evidence>